<evidence type="ECO:0000313" key="1">
    <source>
        <dbReference type="EMBL" id="MCQ5120932.1"/>
    </source>
</evidence>
<dbReference type="EMBL" id="JANGCH010000002">
    <property type="protein sequence ID" value="MCQ5120932.1"/>
    <property type="molecule type" value="Genomic_DNA"/>
</dbReference>
<organism evidence="1 2">
    <name type="scientific">Massilicoli timonensis</name>
    <dbReference type="NCBI Taxonomy" id="2015901"/>
    <lineage>
        <taxon>Bacteria</taxon>
        <taxon>Bacillati</taxon>
        <taxon>Bacillota</taxon>
        <taxon>Erysipelotrichia</taxon>
        <taxon>Erysipelotrichales</taxon>
        <taxon>Erysipelotrichaceae</taxon>
        <taxon>Massilicoli</taxon>
    </lineage>
</organism>
<comment type="caution">
    <text evidence="1">The sequence shown here is derived from an EMBL/GenBank/DDBJ whole genome shotgun (WGS) entry which is preliminary data.</text>
</comment>
<dbReference type="RefSeq" id="WP_146003306.1">
    <property type="nucleotide sequence ID" value="NZ_CANTYB010000046.1"/>
</dbReference>
<gene>
    <name evidence="1" type="ORF">NE663_01495</name>
</gene>
<reference evidence="1 2" key="1">
    <citation type="submission" date="2022-06" db="EMBL/GenBank/DDBJ databases">
        <title>Isolation of gut microbiota from human fecal samples.</title>
        <authorList>
            <person name="Pamer E.G."/>
            <person name="Barat B."/>
            <person name="Waligurski E."/>
            <person name="Medina S."/>
            <person name="Paddock L."/>
            <person name="Mostad J."/>
        </authorList>
    </citation>
    <scope>NUCLEOTIDE SEQUENCE [LARGE SCALE GENOMIC DNA]</scope>
    <source>
        <strain evidence="1 2">DFI.6.1</strain>
    </source>
</reference>
<dbReference type="Proteomes" id="UP001524435">
    <property type="component" value="Unassembled WGS sequence"/>
</dbReference>
<proteinExistence type="predicted"/>
<protein>
    <submittedName>
        <fullName evidence="1">Uncharacterized protein</fullName>
    </submittedName>
</protein>
<name>A0ABT1SI81_9FIRM</name>
<evidence type="ECO:0000313" key="2">
    <source>
        <dbReference type="Proteomes" id="UP001524435"/>
    </source>
</evidence>
<accession>A0ABT1SI81</accession>
<sequence length="60" mass="6659">MESEGPLDYFILVRMIISYLDVLSNTASLFNLLLGPTLPDVWLSSSGCRALIVLTDACFY</sequence>
<keyword evidence="2" id="KW-1185">Reference proteome</keyword>